<evidence type="ECO:0000259" key="6">
    <source>
        <dbReference type="PROSITE" id="PS50043"/>
    </source>
</evidence>
<comment type="caution">
    <text evidence="8">The sequence shown here is derived from an EMBL/GenBank/DDBJ whole genome shotgun (WGS) entry which is preliminary data.</text>
</comment>
<dbReference type="RefSeq" id="WP_378267650.1">
    <property type="nucleotide sequence ID" value="NZ_JBHUKR010000013.1"/>
</dbReference>
<dbReference type="SMART" id="SM00421">
    <property type="entry name" value="HTH_LUXR"/>
    <property type="match status" value="1"/>
</dbReference>
<feature type="domain" description="HTH luxR-type" evidence="6">
    <location>
        <begin position="1149"/>
        <end position="1214"/>
    </location>
</feature>
<dbReference type="PANTHER" id="PTHR35807">
    <property type="entry name" value="TRANSCRIPTIONAL REGULATOR REDD-RELATED"/>
    <property type="match status" value="1"/>
</dbReference>
<dbReference type="InterPro" id="IPR001867">
    <property type="entry name" value="OmpR/PhoB-type_DNA-bd"/>
</dbReference>
<feature type="domain" description="OmpR/PhoB-type" evidence="7">
    <location>
        <begin position="1"/>
        <end position="103"/>
    </location>
</feature>
<sequence length="1228" mass="132989">MPEPELRVAALGSLRAWLDGEELELGPARQRAVFAVLATRAVTQPVTRPELISAVWGDAAPASANGSVHTYVFGLRRVLDPNRTRWSTDGLLVSGTSGYRLRLAPDALDINVFDRLRETAGSLRQAGDVAGAVKTLEEALSLWRGEPFSGVPGPFAESERTRLTENRLLALEQRASGLLELGSYEDLVPELTVLVHEHPLRESLWASLMIALHRANRTADALDAFARAREILRRELDVLPGPELAKVHQQILTGDPALNPPDETRQAAADLLSVVPAGVAHVIEHPDRLPRNRGRAAEIAELRRLLDDVAAGRGGAAWIEGEPGIGKSALLAEALADAGTRGCHLGWTVASSAAQRFPLQVITACLGPGAGDAKPWTITSGADPVAVAADRLLAHIDDLCTSAPLVLVVDDFQWADEMSVLMWSRLSMATRQLPLLLVAAARRAPWRNDLTKLRQTVTSRGHLFLALGPLSDEVALEVISDCAGAKLDPACRPLAAKGGGNPLYLREATRTLMRENALEIRDGFAYLKDGATYELPASLGEALDQFVERLDEETRTVLSRAAVLGMQFEVSQVAATMGCAPSDLLIAFEQAMEATSVVDAGTRLAFRHPLIRDALYEKIAPGDRPLWHRDAAAALARMGAGVEQVAQQLAEVPVAADDWVFDWLVEHHVDLSNRAPLIAVELLGRVLESCGEDDPRREILQFAYVLVLYRLDREPEQLARDTVAVAKDPARAAEMRHIAAAMAHRRGDTEAAIALLERNGSPETPALWQERRRSLLANFSRGGLDDLDLAARRARATYRDALAVGEPYPIGHALQTLWLVKSIERDHAEALLHIDQAIAAVEGHEEHLGLYFDLLDNRMFSLQNLDRLDEADETLRTARATAARHHLPDGLQVSAAVHHYWAGRWSEALAELDTVTEDGPAITFHGLREPGPTALLLHGVAAMIHGRRGHTDDASRHLTAADGHLPVTDAERESCDFLLVARSVHAGQRDDADKAIGVLAPILDIGYAPMMLRHQWLPGLTRLATANGRPDIAEAALAVCEEEAARETTPARAVDAAGWCRALVTGDPEPLLATIEHYRAVGRQVEMATAQGDAAILLAKRGHLGKARTVLDEAVALLAATGAHWDVRRIGGRMKEFGIDLFDHAGPCPMEGMVFLSAVETKIAKLVAGGRSNPEIAQELGLPRRTVQAHVAGVLSKLRLSSRADLAHRIEDAELAPGFTASGTRPVR</sequence>
<dbReference type="InterPro" id="IPR051677">
    <property type="entry name" value="AfsR-DnrI-RedD_regulator"/>
</dbReference>
<dbReference type="PROSITE" id="PS51755">
    <property type="entry name" value="OMPR_PHOB"/>
    <property type="match status" value="1"/>
</dbReference>
<dbReference type="Gene3D" id="1.10.10.10">
    <property type="entry name" value="Winged helix-like DNA-binding domain superfamily/Winged helix DNA-binding domain"/>
    <property type="match status" value="2"/>
</dbReference>
<evidence type="ECO:0000313" key="9">
    <source>
        <dbReference type="Proteomes" id="UP001597417"/>
    </source>
</evidence>
<dbReference type="SUPFAM" id="SSF52540">
    <property type="entry name" value="P-loop containing nucleoside triphosphate hydrolases"/>
    <property type="match status" value="1"/>
</dbReference>
<dbReference type="Proteomes" id="UP001597417">
    <property type="component" value="Unassembled WGS sequence"/>
</dbReference>
<dbReference type="PROSITE" id="PS50043">
    <property type="entry name" value="HTH_LUXR_2"/>
    <property type="match status" value="1"/>
</dbReference>
<dbReference type="Pfam" id="PF13191">
    <property type="entry name" value="AAA_16"/>
    <property type="match status" value="1"/>
</dbReference>
<protein>
    <submittedName>
        <fullName evidence="8">BTAD domain-containing putative transcriptional regulator</fullName>
    </submittedName>
</protein>
<keyword evidence="4" id="KW-0804">Transcription</keyword>
<dbReference type="Pfam" id="PF03704">
    <property type="entry name" value="BTAD"/>
    <property type="match status" value="1"/>
</dbReference>
<dbReference type="SUPFAM" id="SSF48452">
    <property type="entry name" value="TPR-like"/>
    <property type="match status" value="1"/>
</dbReference>
<dbReference type="InterPro" id="IPR041664">
    <property type="entry name" value="AAA_16"/>
</dbReference>
<dbReference type="CDD" id="cd06170">
    <property type="entry name" value="LuxR_C_like"/>
    <property type="match status" value="1"/>
</dbReference>
<dbReference type="InterPro" id="IPR036388">
    <property type="entry name" value="WH-like_DNA-bd_sf"/>
</dbReference>
<keyword evidence="3 5" id="KW-0238">DNA-binding</keyword>
<dbReference type="PANTHER" id="PTHR35807:SF1">
    <property type="entry name" value="TRANSCRIPTIONAL REGULATOR REDD"/>
    <property type="match status" value="1"/>
</dbReference>
<dbReference type="PRINTS" id="PR00038">
    <property type="entry name" value="HTHLUXR"/>
</dbReference>
<evidence type="ECO:0000256" key="1">
    <source>
        <dbReference type="ARBA" id="ARBA00005820"/>
    </source>
</evidence>
<dbReference type="SUPFAM" id="SSF46894">
    <property type="entry name" value="C-terminal effector domain of the bipartite response regulators"/>
    <property type="match status" value="2"/>
</dbReference>
<reference evidence="9" key="1">
    <citation type="journal article" date="2019" name="Int. J. Syst. Evol. Microbiol.">
        <title>The Global Catalogue of Microorganisms (GCM) 10K type strain sequencing project: providing services to taxonomists for standard genome sequencing and annotation.</title>
        <authorList>
            <consortium name="The Broad Institute Genomics Platform"/>
            <consortium name="The Broad Institute Genome Sequencing Center for Infectious Disease"/>
            <person name="Wu L."/>
            <person name="Ma J."/>
        </authorList>
    </citation>
    <scope>NUCLEOTIDE SEQUENCE [LARGE SCALE GENOMIC DNA]</scope>
    <source>
        <strain evidence="9">CGMCC 4.7645</strain>
    </source>
</reference>
<evidence type="ECO:0000259" key="7">
    <source>
        <dbReference type="PROSITE" id="PS51755"/>
    </source>
</evidence>
<gene>
    <name evidence="8" type="ORF">ACFSXZ_25170</name>
</gene>
<dbReference type="InterPro" id="IPR011990">
    <property type="entry name" value="TPR-like_helical_dom_sf"/>
</dbReference>
<dbReference type="Gene3D" id="1.25.40.10">
    <property type="entry name" value="Tetratricopeptide repeat domain"/>
    <property type="match status" value="2"/>
</dbReference>
<feature type="DNA-binding region" description="OmpR/PhoB-type" evidence="5">
    <location>
        <begin position="1"/>
        <end position="103"/>
    </location>
</feature>
<dbReference type="EMBL" id="JBHUKR010000013">
    <property type="protein sequence ID" value="MFD2419624.1"/>
    <property type="molecule type" value="Genomic_DNA"/>
</dbReference>
<evidence type="ECO:0000313" key="8">
    <source>
        <dbReference type="EMBL" id="MFD2419624.1"/>
    </source>
</evidence>
<organism evidence="8 9">
    <name type="scientific">Amycolatopsis pigmentata</name>
    <dbReference type="NCBI Taxonomy" id="450801"/>
    <lineage>
        <taxon>Bacteria</taxon>
        <taxon>Bacillati</taxon>
        <taxon>Actinomycetota</taxon>
        <taxon>Actinomycetes</taxon>
        <taxon>Pseudonocardiales</taxon>
        <taxon>Pseudonocardiaceae</taxon>
        <taxon>Amycolatopsis</taxon>
    </lineage>
</organism>
<name>A0ABW5FZQ0_9PSEU</name>
<keyword evidence="2" id="KW-0805">Transcription regulation</keyword>
<evidence type="ECO:0000256" key="4">
    <source>
        <dbReference type="ARBA" id="ARBA00023163"/>
    </source>
</evidence>
<dbReference type="SMART" id="SM00862">
    <property type="entry name" value="Trans_reg_C"/>
    <property type="match status" value="1"/>
</dbReference>
<dbReference type="InterPro" id="IPR016032">
    <property type="entry name" value="Sig_transdc_resp-reg_C-effctor"/>
</dbReference>
<keyword evidence="9" id="KW-1185">Reference proteome</keyword>
<accession>A0ABW5FZQ0</accession>
<evidence type="ECO:0000256" key="2">
    <source>
        <dbReference type="ARBA" id="ARBA00023015"/>
    </source>
</evidence>
<comment type="similarity">
    <text evidence="1">Belongs to the AfsR/DnrI/RedD regulatory family.</text>
</comment>
<evidence type="ECO:0000256" key="3">
    <source>
        <dbReference type="ARBA" id="ARBA00023125"/>
    </source>
</evidence>
<dbReference type="CDD" id="cd15831">
    <property type="entry name" value="BTAD"/>
    <property type="match status" value="1"/>
</dbReference>
<dbReference type="InterPro" id="IPR027417">
    <property type="entry name" value="P-loop_NTPase"/>
</dbReference>
<evidence type="ECO:0000256" key="5">
    <source>
        <dbReference type="PROSITE-ProRule" id="PRU01091"/>
    </source>
</evidence>
<proteinExistence type="inferred from homology"/>
<dbReference type="InterPro" id="IPR000792">
    <property type="entry name" value="Tscrpt_reg_LuxR_C"/>
</dbReference>
<dbReference type="InterPro" id="IPR005158">
    <property type="entry name" value="BTAD"/>
</dbReference>
<dbReference type="SMART" id="SM01043">
    <property type="entry name" value="BTAD"/>
    <property type="match status" value="1"/>
</dbReference>
<dbReference type="Pfam" id="PF00196">
    <property type="entry name" value="GerE"/>
    <property type="match status" value="1"/>
</dbReference>